<dbReference type="SUPFAM" id="SSF56645">
    <property type="entry name" value="Acyl-CoA dehydrogenase NM domain-like"/>
    <property type="match status" value="1"/>
</dbReference>
<dbReference type="RefSeq" id="WP_188762063.1">
    <property type="nucleotide sequence ID" value="NZ_BMJM01000003.1"/>
</dbReference>
<dbReference type="Proteomes" id="UP000635071">
    <property type="component" value="Unassembled WGS sequence"/>
</dbReference>
<dbReference type="InterPro" id="IPR052161">
    <property type="entry name" value="Mycobact_Acyl-CoA_DH"/>
</dbReference>
<evidence type="ECO:0000313" key="11">
    <source>
        <dbReference type="Proteomes" id="UP000635071"/>
    </source>
</evidence>
<dbReference type="Pfam" id="PF02770">
    <property type="entry name" value="Acyl-CoA_dh_M"/>
    <property type="match status" value="1"/>
</dbReference>
<dbReference type="InterPro" id="IPR006091">
    <property type="entry name" value="Acyl-CoA_Oxase/DH_mid-dom"/>
</dbReference>
<dbReference type="GO" id="GO:0016627">
    <property type="term" value="F:oxidoreductase activity, acting on the CH-CH group of donors"/>
    <property type="evidence" value="ECO:0007669"/>
    <property type="project" value="InterPro"/>
</dbReference>
<dbReference type="Gene3D" id="2.40.110.10">
    <property type="entry name" value="Butyryl-CoA Dehydrogenase, subunit A, domain 2"/>
    <property type="match status" value="1"/>
</dbReference>
<evidence type="ECO:0000256" key="5">
    <source>
        <dbReference type="ARBA" id="ARBA00023002"/>
    </source>
</evidence>
<evidence type="ECO:0000256" key="6">
    <source>
        <dbReference type="RuleBase" id="RU362125"/>
    </source>
</evidence>
<dbReference type="InterPro" id="IPR036250">
    <property type="entry name" value="AcylCo_DH-like_C"/>
</dbReference>
<sequence>MLVQLSPEDLAFRDEVRAFLAERLTTELREVGRRMTSVFVDRDYNLAWQAILNEKGWAAPDWPTEYGGPGWSETQRWIFAGECAAASAPGLAPQGLKMVAPVLMRYGTEEQKRHYLPRILSGEDYWCQGYSEPGAGSDLASLRMSAIGDGDDYVLDGSKIWTTHAHFANRIFCLVRTSTTGKPQAGITFLLIDMASPGITVRPIISLSGDHELNQVFFDNVRVPKANRVGAENDGWTVAKVLLEFERGGRASSGLKVGIQRVEDQARAEGLMDEPHYRQRVAELKVAIAAIEMTEQRILSAFVGGGNPGSLSSLLKIQATEAMQKVDELAVEVAGLYGAVEQTAARQALSQMAYVGPESALTAVPRYYNNRAASIYGGSNEIQRNLIAKLLLGL</sequence>
<comment type="similarity">
    <text evidence="2 6">Belongs to the acyl-CoA dehydrogenase family.</text>
</comment>
<dbReference type="Gene3D" id="1.20.140.10">
    <property type="entry name" value="Butyryl-CoA Dehydrogenase, subunit A, domain 3"/>
    <property type="match status" value="1"/>
</dbReference>
<evidence type="ECO:0000259" key="9">
    <source>
        <dbReference type="Pfam" id="PF02771"/>
    </source>
</evidence>
<evidence type="ECO:0000256" key="4">
    <source>
        <dbReference type="ARBA" id="ARBA00022827"/>
    </source>
</evidence>
<feature type="domain" description="Acyl-CoA oxidase/dehydrogenase middle" evidence="8">
    <location>
        <begin position="127"/>
        <end position="221"/>
    </location>
</feature>
<dbReference type="EMBL" id="BMJM01000003">
    <property type="protein sequence ID" value="GGE07594.1"/>
    <property type="molecule type" value="Genomic_DNA"/>
</dbReference>
<dbReference type="AlphaFoldDB" id="A0A916ZP91"/>
<evidence type="ECO:0000256" key="1">
    <source>
        <dbReference type="ARBA" id="ARBA00001974"/>
    </source>
</evidence>
<reference evidence="10" key="2">
    <citation type="submission" date="2020-09" db="EMBL/GenBank/DDBJ databases">
        <authorList>
            <person name="Sun Q."/>
            <person name="Zhou Y."/>
        </authorList>
    </citation>
    <scope>NUCLEOTIDE SEQUENCE</scope>
    <source>
        <strain evidence="10">CGMCC 1.15519</strain>
    </source>
</reference>
<keyword evidence="4 6" id="KW-0274">FAD</keyword>
<reference evidence="10" key="1">
    <citation type="journal article" date="2014" name="Int. J. Syst. Evol. Microbiol.">
        <title>Complete genome sequence of Corynebacterium casei LMG S-19264T (=DSM 44701T), isolated from a smear-ripened cheese.</title>
        <authorList>
            <consortium name="US DOE Joint Genome Institute (JGI-PGF)"/>
            <person name="Walter F."/>
            <person name="Albersmeier A."/>
            <person name="Kalinowski J."/>
            <person name="Ruckert C."/>
        </authorList>
    </citation>
    <scope>NUCLEOTIDE SEQUENCE</scope>
    <source>
        <strain evidence="10">CGMCC 1.15519</strain>
    </source>
</reference>
<evidence type="ECO:0000256" key="2">
    <source>
        <dbReference type="ARBA" id="ARBA00009347"/>
    </source>
</evidence>
<dbReference type="GO" id="GO:0005886">
    <property type="term" value="C:plasma membrane"/>
    <property type="evidence" value="ECO:0007669"/>
    <property type="project" value="TreeGrafter"/>
</dbReference>
<comment type="cofactor">
    <cofactor evidence="1 6">
        <name>FAD</name>
        <dbReference type="ChEBI" id="CHEBI:57692"/>
    </cofactor>
</comment>
<gene>
    <name evidence="10" type="ORF">GCM10011529_12460</name>
</gene>
<accession>A0A916ZP91</accession>
<keyword evidence="11" id="KW-1185">Reference proteome</keyword>
<dbReference type="InterPro" id="IPR037069">
    <property type="entry name" value="AcylCoA_DH/ox_N_sf"/>
</dbReference>
<evidence type="ECO:0000313" key="10">
    <source>
        <dbReference type="EMBL" id="GGE07594.1"/>
    </source>
</evidence>
<dbReference type="InterPro" id="IPR013786">
    <property type="entry name" value="AcylCoA_DH/ox_N"/>
</dbReference>
<dbReference type="Pfam" id="PF02771">
    <property type="entry name" value="Acyl-CoA_dh_N"/>
    <property type="match status" value="1"/>
</dbReference>
<dbReference type="InterPro" id="IPR009075">
    <property type="entry name" value="AcylCo_DH/oxidase_C"/>
</dbReference>
<evidence type="ECO:0000256" key="3">
    <source>
        <dbReference type="ARBA" id="ARBA00022630"/>
    </source>
</evidence>
<organism evidence="10 11">
    <name type="scientific">Sandarakinorhabdus glacialis</name>
    <dbReference type="NCBI Taxonomy" id="1614636"/>
    <lineage>
        <taxon>Bacteria</taxon>
        <taxon>Pseudomonadati</taxon>
        <taxon>Pseudomonadota</taxon>
        <taxon>Alphaproteobacteria</taxon>
        <taxon>Sphingomonadales</taxon>
        <taxon>Sphingosinicellaceae</taxon>
        <taxon>Sandarakinorhabdus</taxon>
    </lineage>
</organism>
<proteinExistence type="inferred from homology"/>
<feature type="domain" description="Acyl-CoA dehydrogenase/oxidase N-terminal" evidence="9">
    <location>
        <begin position="6"/>
        <end position="123"/>
    </location>
</feature>
<feature type="domain" description="Acyl-CoA dehydrogenase/oxidase C-terminal" evidence="7">
    <location>
        <begin position="233"/>
        <end position="391"/>
    </location>
</feature>
<dbReference type="InterPro" id="IPR046373">
    <property type="entry name" value="Acyl-CoA_Oxase/DH_mid-dom_sf"/>
</dbReference>
<dbReference type="GO" id="GO:0050660">
    <property type="term" value="F:flavin adenine dinucleotide binding"/>
    <property type="evidence" value="ECO:0007669"/>
    <property type="project" value="InterPro"/>
</dbReference>
<keyword evidence="5 6" id="KW-0560">Oxidoreductase</keyword>
<dbReference type="Pfam" id="PF00441">
    <property type="entry name" value="Acyl-CoA_dh_1"/>
    <property type="match status" value="1"/>
</dbReference>
<keyword evidence="3 6" id="KW-0285">Flavoprotein</keyword>
<dbReference type="PANTHER" id="PTHR43292:SF3">
    <property type="entry name" value="ACYL-COA DEHYDROGENASE FADE29"/>
    <property type="match status" value="1"/>
</dbReference>
<dbReference type="Gene3D" id="1.10.540.10">
    <property type="entry name" value="Acyl-CoA dehydrogenase/oxidase, N-terminal domain"/>
    <property type="match status" value="1"/>
</dbReference>
<protein>
    <submittedName>
        <fullName evidence="10">Acyl-CoA dehydrogenase</fullName>
    </submittedName>
</protein>
<evidence type="ECO:0000259" key="7">
    <source>
        <dbReference type="Pfam" id="PF00441"/>
    </source>
</evidence>
<dbReference type="PANTHER" id="PTHR43292">
    <property type="entry name" value="ACYL-COA DEHYDROGENASE"/>
    <property type="match status" value="1"/>
</dbReference>
<dbReference type="InterPro" id="IPR009100">
    <property type="entry name" value="AcylCoA_DH/oxidase_NM_dom_sf"/>
</dbReference>
<comment type="caution">
    <text evidence="10">The sequence shown here is derived from an EMBL/GenBank/DDBJ whole genome shotgun (WGS) entry which is preliminary data.</text>
</comment>
<name>A0A916ZP91_9SPHN</name>
<dbReference type="SUPFAM" id="SSF47203">
    <property type="entry name" value="Acyl-CoA dehydrogenase C-terminal domain-like"/>
    <property type="match status" value="1"/>
</dbReference>
<evidence type="ECO:0000259" key="8">
    <source>
        <dbReference type="Pfam" id="PF02770"/>
    </source>
</evidence>